<accession>A0A8J5IDB6</accession>
<reference evidence="1" key="1">
    <citation type="submission" date="2021-01" db="EMBL/GenBank/DDBJ databases">
        <title>Phytophthora aleatoria, a newly-described species from Pinus radiata is distinct from Phytophthora cactorum isolates based on comparative genomics.</title>
        <authorList>
            <person name="Mcdougal R."/>
            <person name="Panda P."/>
            <person name="Williams N."/>
            <person name="Studholme D.J."/>
        </authorList>
    </citation>
    <scope>NUCLEOTIDE SEQUENCE</scope>
    <source>
        <strain evidence="1">NZFS 4037</strain>
    </source>
</reference>
<evidence type="ECO:0000313" key="2">
    <source>
        <dbReference type="Proteomes" id="UP000709295"/>
    </source>
</evidence>
<organism evidence="1 2">
    <name type="scientific">Phytophthora aleatoria</name>
    <dbReference type="NCBI Taxonomy" id="2496075"/>
    <lineage>
        <taxon>Eukaryota</taxon>
        <taxon>Sar</taxon>
        <taxon>Stramenopiles</taxon>
        <taxon>Oomycota</taxon>
        <taxon>Peronosporomycetes</taxon>
        <taxon>Peronosporales</taxon>
        <taxon>Peronosporaceae</taxon>
        <taxon>Phytophthora</taxon>
    </lineage>
</organism>
<evidence type="ECO:0000313" key="1">
    <source>
        <dbReference type="EMBL" id="KAG6957262.1"/>
    </source>
</evidence>
<gene>
    <name evidence="1" type="ORF">JG688_00011044</name>
</gene>
<name>A0A8J5IDB6_9STRA</name>
<dbReference type="Proteomes" id="UP000709295">
    <property type="component" value="Unassembled WGS sequence"/>
</dbReference>
<dbReference type="PROSITE" id="PS51257">
    <property type="entry name" value="PROKAR_LIPOPROTEIN"/>
    <property type="match status" value="1"/>
</dbReference>
<dbReference type="EMBL" id="JAENGY010000741">
    <property type="protein sequence ID" value="KAG6957262.1"/>
    <property type="molecule type" value="Genomic_DNA"/>
</dbReference>
<keyword evidence="2" id="KW-1185">Reference proteome</keyword>
<proteinExistence type="predicted"/>
<comment type="caution">
    <text evidence="1">The sequence shown here is derived from an EMBL/GenBank/DDBJ whole genome shotgun (WGS) entry which is preliminary data.</text>
</comment>
<protein>
    <submittedName>
        <fullName evidence="1">Uncharacterized protein</fullName>
    </submittedName>
</protein>
<sequence length="70" mass="7977">MYSRTPTSTLATSYNGRTHVFSAAALSCHVDICFWSPAMDFVCRNFPKKQLPIDEMLLLNLNCSIQFLME</sequence>
<dbReference type="AlphaFoldDB" id="A0A8J5IDB6"/>